<dbReference type="RefSeq" id="WP_170215321.1">
    <property type="nucleotide sequence ID" value="NZ_JBHMDG010000030.1"/>
</dbReference>
<reference evidence="2 3" key="1">
    <citation type="submission" date="2024-09" db="EMBL/GenBank/DDBJ databases">
        <authorList>
            <person name="Sun Q."/>
            <person name="Mori K."/>
        </authorList>
    </citation>
    <scope>NUCLEOTIDE SEQUENCE [LARGE SCALE GENOMIC DNA]</scope>
    <source>
        <strain evidence="2 3">JCM 9626</strain>
    </source>
</reference>
<gene>
    <name evidence="2" type="ORF">ACFFRI_19325</name>
</gene>
<protein>
    <submittedName>
        <fullName evidence="2">BLUF domain-containing protein</fullName>
    </submittedName>
</protein>
<dbReference type="SMART" id="SM01034">
    <property type="entry name" value="BLUF"/>
    <property type="match status" value="1"/>
</dbReference>
<proteinExistence type="predicted"/>
<dbReference type="EMBL" id="JBHMDG010000030">
    <property type="protein sequence ID" value="MFB9315208.1"/>
    <property type="molecule type" value="Genomic_DNA"/>
</dbReference>
<accession>A0ABV5KGI4</accession>
<sequence>MLSLTYVSSATDLLEVPTLMRLLVDWRVTNHARELSGMLLYSGGNIIQALEGPDQAVVTMFDTIGADARHHDVIEILRDPIDERAFPDWSMGFRHVSPDQIEATEGFNPFLQQATGAEAGASDSSAYRLMSMFKKNIR</sequence>
<organism evidence="2 3">
    <name type="scientific">Nocardioides plantarum</name>
    <dbReference type="NCBI Taxonomy" id="29299"/>
    <lineage>
        <taxon>Bacteria</taxon>
        <taxon>Bacillati</taxon>
        <taxon>Actinomycetota</taxon>
        <taxon>Actinomycetes</taxon>
        <taxon>Propionibacteriales</taxon>
        <taxon>Nocardioidaceae</taxon>
        <taxon>Nocardioides</taxon>
    </lineage>
</organism>
<evidence type="ECO:0000313" key="2">
    <source>
        <dbReference type="EMBL" id="MFB9315208.1"/>
    </source>
</evidence>
<dbReference type="Gene3D" id="3.30.70.100">
    <property type="match status" value="1"/>
</dbReference>
<evidence type="ECO:0000313" key="3">
    <source>
        <dbReference type="Proteomes" id="UP001589750"/>
    </source>
</evidence>
<keyword evidence="3" id="KW-1185">Reference proteome</keyword>
<dbReference type="SUPFAM" id="SSF54975">
    <property type="entry name" value="Acylphosphatase/BLUF domain-like"/>
    <property type="match status" value="1"/>
</dbReference>
<dbReference type="Pfam" id="PF04940">
    <property type="entry name" value="BLUF"/>
    <property type="match status" value="1"/>
</dbReference>
<feature type="domain" description="BLUF" evidence="1">
    <location>
        <begin position="1"/>
        <end position="92"/>
    </location>
</feature>
<evidence type="ECO:0000259" key="1">
    <source>
        <dbReference type="PROSITE" id="PS50925"/>
    </source>
</evidence>
<name>A0ABV5KGI4_9ACTN</name>
<dbReference type="InterPro" id="IPR007024">
    <property type="entry name" value="BLUF_domain"/>
</dbReference>
<comment type="caution">
    <text evidence="2">The sequence shown here is derived from an EMBL/GenBank/DDBJ whole genome shotgun (WGS) entry which is preliminary data.</text>
</comment>
<dbReference type="InterPro" id="IPR036046">
    <property type="entry name" value="Acylphosphatase-like_dom_sf"/>
</dbReference>
<dbReference type="Proteomes" id="UP001589750">
    <property type="component" value="Unassembled WGS sequence"/>
</dbReference>
<dbReference type="PROSITE" id="PS50925">
    <property type="entry name" value="BLUF"/>
    <property type="match status" value="1"/>
</dbReference>